<dbReference type="SUPFAM" id="SSF52172">
    <property type="entry name" value="CheY-like"/>
    <property type="match status" value="1"/>
</dbReference>
<evidence type="ECO:0000259" key="4">
    <source>
        <dbReference type="PROSITE" id="PS50043"/>
    </source>
</evidence>
<dbReference type="PROSITE" id="PS50110">
    <property type="entry name" value="RESPONSE_REGULATORY"/>
    <property type="match status" value="1"/>
</dbReference>
<accession>A0ABZ2J4K1</accession>
<dbReference type="Proteomes" id="UP001375370">
    <property type="component" value="Chromosome"/>
</dbReference>
<gene>
    <name evidence="6" type="ORF">V8247_08205</name>
</gene>
<keyword evidence="1 3" id="KW-0597">Phosphoprotein</keyword>
<dbReference type="PANTHER" id="PTHR43214:SF43">
    <property type="entry name" value="TWO-COMPONENT RESPONSE REGULATOR"/>
    <property type="match status" value="1"/>
</dbReference>
<feature type="domain" description="HTH luxR-type" evidence="4">
    <location>
        <begin position="157"/>
        <end position="222"/>
    </location>
</feature>
<dbReference type="RefSeq" id="WP_338737368.1">
    <property type="nucleotide sequence ID" value="NZ_CP146612.1"/>
</dbReference>
<dbReference type="PROSITE" id="PS50043">
    <property type="entry name" value="HTH_LUXR_2"/>
    <property type="match status" value="1"/>
</dbReference>
<dbReference type="CDD" id="cd17535">
    <property type="entry name" value="REC_NarL-like"/>
    <property type="match status" value="1"/>
</dbReference>
<dbReference type="InterPro" id="IPR001789">
    <property type="entry name" value="Sig_transdc_resp-reg_receiver"/>
</dbReference>
<evidence type="ECO:0000313" key="6">
    <source>
        <dbReference type="EMBL" id="WWX25228.1"/>
    </source>
</evidence>
<dbReference type="CDD" id="cd06170">
    <property type="entry name" value="LuxR_C_like"/>
    <property type="match status" value="1"/>
</dbReference>
<dbReference type="InterPro" id="IPR039420">
    <property type="entry name" value="WalR-like"/>
</dbReference>
<evidence type="ECO:0000313" key="7">
    <source>
        <dbReference type="Proteomes" id="UP001375370"/>
    </source>
</evidence>
<dbReference type="InterPro" id="IPR011006">
    <property type="entry name" value="CheY-like_superfamily"/>
</dbReference>
<evidence type="ECO:0000259" key="5">
    <source>
        <dbReference type="PROSITE" id="PS50110"/>
    </source>
</evidence>
<dbReference type="SUPFAM" id="SSF46894">
    <property type="entry name" value="C-terminal effector domain of the bipartite response regulators"/>
    <property type="match status" value="1"/>
</dbReference>
<feature type="domain" description="Response regulatory" evidence="5">
    <location>
        <begin position="8"/>
        <end position="124"/>
    </location>
</feature>
<dbReference type="EMBL" id="CP146612">
    <property type="protein sequence ID" value="WWX25228.1"/>
    <property type="molecule type" value="Genomic_DNA"/>
</dbReference>
<dbReference type="SMART" id="SM00448">
    <property type="entry name" value="REC"/>
    <property type="match status" value="1"/>
</dbReference>
<dbReference type="PANTHER" id="PTHR43214">
    <property type="entry name" value="TWO-COMPONENT RESPONSE REGULATOR"/>
    <property type="match status" value="1"/>
</dbReference>
<organism evidence="6 7">
    <name type="scientific">Candidatus Dehalogenimonas loeffleri</name>
    <dbReference type="NCBI Taxonomy" id="3127115"/>
    <lineage>
        <taxon>Bacteria</taxon>
        <taxon>Bacillati</taxon>
        <taxon>Chloroflexota</taxon>
        <taxon>Dehalococcoidia</taxon>
        <taxon>Dehalococcoidales</taxon>
        <taxon>Dehalococcoidaceae</taxon>
        <taxon>Dehalogenimonas</taxon>
    </lineage>
</organism>
<dbReference type="InterPro" id="IPR000792">
    <property type="entry name" value="Tscrpt_reg_LuxR_C"/>
</dbReference>
<evidence type="ECO:0000256" key="2">
    <source>
        <dbReference type="ARBA" id="ARBA00023125"/>
    </source>
</evidence>
<evidence type="ECO:0000256" key="1">
    <source>
        <dbReference type="ARBA" id="ARBA00022553"/>
    </source>
</evidence>
<dbReference type="InterPro" id="IPR058245">
    <property type="entry name" value="NreC/VraR/RcsB-like_REC"/>
</dbReference>
<dbReference type="InterPro" id="IPR016032">
    <property type="entry name" value="Sig_transdc_resp-reg_C-effctor"/>
</dbReference>
<dbReference type="Pfam" id="PF00072">
    <property type="entry name" value="Response_reg"/>
    <property type="match status" value="1"/>
</dbReference>
<sequence length="230" mass="25636">MESNDRIKVLLADDHIIVREGTREMLERQPDIQVVAEANDGVDAVELARVYRPDVIVMDIAMPNMNGIEATREIKKILPTTAVLILTAYDSDQYIMALIEAGAAGYMLKNVRGNQLIDAIRAVHSGESILQPSTTRRVIDQLNKNNPPASEATEAETDSMSHALTEREMEVLKLAAKGVSNRDIASQLFLSSRTVQTHLSNIFKKLNVASRTEAILYGLKRGWFYMEELP</sequence>
<dbReference type="Gene3D" id="3.40.50.2300">
    <property type="match status" value="1"/>
</dbReference>
<reference evidence="6 7" key="1">
    <citation type="submission" date="2024-03" db="EMBL/GenBank/DDBJ databases">
        <title>A Dehalogenimonas Isolated from Estuarine Sediments Dihaloeliminates Chlorinated Alkanes.</title>
        <authorList>
            <person name="Yang Y."/>
            <person name="Wang H."/>
        </authorList>
    </citation>
    <scope>NUCLEOTIDE SEQUENCE [LARGE SCALE GENOMIC DNA]</scope>
    <source>
        <strain evidence="6 7">W</strain>
    </source>
</reference>
<name>A0ABZ2J4K1_9CHLR</name>
<evidence type="ECO:0000256" key="3">
    <source>
        <dbReference type="PROSITE-ProRule" id="PRU00169"/>
    </source>
</evidence>
<proteinExistence type="predicted"/>
<keyword evidence="7" id="KW-1185">Reference proteome</keyword>
<dbReference type="Pfam" id="PF00196">
    <property type="entry name" value="GerE"/>
    <property type="match status" value="1"/>
</dbReference>
<dbReference type="SMART" id="SM00421">
    <property type="entry name" value="HTH_LUXR"/>
    <property type="match status" value="1"/>
</dbReference>
<protein>
    <submittedName>
        <fullName evidence="6">Response regulator transcription factor</fullName>
    </submittedName>
</protein>
<dbReference type="PRINTS" id="PR00038">
    <property type="entry name" value="HTHLUXR"/>
</dbReference>
<feature type="modified residue" description="4-aspartylphosphate" evidence="3">
    <location>
        <position position="59"/>
    </location>
</feature>
<keyword evidence="2" id="KW-0238">DNA-binding</keyword>
<dbReference type="PROSITE" id="PS00622">
    <property type="entry name" value="HTH_LUXR_1"/>
    <property type="match status" value="1"/>
</dbReference>